<dbReference type="EMBL" id="CT573072">
    <property type="protein sequence ID" value="CAJ72423.1"/>
    <property type="molecule type" value="Genomic_DNA"/>
</dbReference>
<dbReference type="Pfam" id="PF04365">
    <property type="entry name" value="BrnT_toxin"/>
    <property type="match status" value="1"/>
</dbReference>
<accession>Q1PZA5</accession>
<dbReference type="Proteomes" id="UP000221734">
    <property type="component" value="Chromosome Kuenenia_stuttgartiensis_MBR1"/>
</dbReference>
<dbReference type="EMBL" id="LT934425">
    <property type="protein sequence ID" value="SOH03933.1"/>
    <property type="molecule type" value="Genomic_DNA"/>
</dbReference>
<dbReference type="Proteomes" id="UP000501926">
    <property type="component" value="Chromosome"/>
</dbReference>
<dbReference type="InterPro" id="IPR038573">
    <property type="entry name" value="BrnT_sf"/>
</dbReference>
<organism evidence="1">
    <name type="scientific">Kuenenia stuttgartiensis</name>
    <dbReference type="NCBI Taxonomy" id="174633"/>
    <lineage>
        <taxon>Bacteria</taxon>
        <taxon>Pseudomonadati</taxon>
        <taxon>Planctomycetota</taxon>
        <taxon>Candidatus Brocadiia</taxon>
        <taxon>Candidatus Brocadiales</taxon>
        <taxon>Candidatus Brocadiaceae</taxon>
        <taxon>Candidatus Kuenenia</taxon>
    </lineage>
</organism>
<dbReference type="OrthoDB" id="9802417at2"/>
<dbReference type="AlphaFoldDB" id="Q1PZA5"/>
<proteinExistence type="predicted"/>
<reference evidence="1" key="1">
    <citation type="journal article" date="2006" name="Nature">
        <title>Deciphering the evolution and metabolism of an anammox bacterium from a community genome.</title>
        <authorList>
            <person name="Strous M."/>
            <person name="Pelletier E."/>
            <person name="Mangenot S."/>
            <person name="Rattei T."/>
            <person name="Lehner A."/>
            <person name="Taylor M.W."/>
            <person name="Horn M."/>
            <person name="Daims H."/>
            <person name="Bartol-Mavel D."/>
            <person name="Wincker P."/>
            <person name="Barbe V."/>
            <person name="Fonknechten N."/>
            <person name="Vallenet D."/>
            <person name="Segurens B."/>
            <person name="Schenowitz-Truong C."/>
            <person name="Medigue C."/>
            <person name="Collingro A."/>
            <person name="Snel B."/>
            <person name="Dutilh B.E."/>
            <person name="OpDenCamp H.J.M."/>
            <person name="vanDerDrift C."/>
            <person name="Cirpus I."/>
            <person name="vanDePas-Schoonen K.T."/>
            <person name="Harhangi H.R."/>
            <person name="vanNiftrik L."/>
            <person name="Schmid M."/>
            <person name="Keltjens J."/>
            <person name="vanDeVossenberg J."/>
            <person name="Kartal B."/>
            <person name="Meier H."/>
            <person name="Frishman D."/>
            <person name="Huynen M.A."/>
            <person name="Mewes H."/>
            <person name="Weissenbach J."/>
            <person name="Jetten M.S.M."/>
            <person name="Wagner M."/>
            <person name="LePaslier D."/>
        </authorList>
    </citation>
    <scope>NUCLEOTIDE SEQUENCE</scope>
</reference>
<evidence type="ECO:0000313" key="5">
    <source>
        <dbReference type="Proteomes" id="UP000501926"/>
    </source>
</evidence>
<evidence type="ECO:0000313" key="1">
    <source>
        <dbReference type="EMBL" id="CAJ72423.1"/>
    </source>
</evidence>
<dbReference type="KEGG" id="kst:KSMBR1_1434"/>
<evidence type="ECO:0000313" key="4">
    <source>
        <dbReference type="Proteomes" id="UP000221734"/>
    </source>
</evidence>
<name>Q1PZA5_KUEST</name>
<dbReference type="RefSeq" id="WP_099324688.1">
    <property type="nucleotide sequence ID" value="NZ_CP049055.1"/>
</dbReference>
<protein>
    <submittedName>
        <fullName evidence="1">Uncharacterized protein</fullName>
    </submittedName>
</protein>
<reference evidence="2 5" key="5">
    <citation type="submission" date="2020-02" db="EMBL/GenBank/DDBJ databases">
        <title>Newly sequenced genome of strain CSTR1 showed variability in Candidatus Kuenenia stuttgartiensis genomes.</title>
        <authorList>
            <person name="Ding C."/>
            <person name="Adrian L."/>
        </authorList>
    </citation>
    <scope>NUCLEOTIDE SEQUENCE [LARGE SCALE GENOMIC DNA]</scope>
    <source>
        <strain evidence="2 5">CSTR1</strain>
    </source>
</reference>
<evidence type="ECO:0000313" key="3">
    <source>
        <dbReference type="EMBL" id="SOH03933.1"/>
    </source>
</evidence>
<gene>
    <name evidence="2" type="ORF">KsCSTR_08210</name>
    <name evidence="3" type="ORF">KSMBR1_1434</name>
    <name evidence="1" type="ORF">kustd1678</name>
</gene>
<reference evidence="1" key="2">
    <citation type="submission" date="2006-01" db="EMBL/GenBank/DDBJ databases">
        <authorList>
            <person name="Genoscope"/>
        </authorList>
    </citation>
    <scope>NUCLEOTIDE SEQUENCE</scope>
</reference>
<reference evidence="4" key="3">
    <citation type="submission" date="2017-10" db="EMBL/GenBank/DDBJ databases">
        <authorList>
            <person name="Frank J."/>
        </authorList>
    </citation>
    <scope>NUCLEOTIDE SEQUENCE [LARGE SCALE GENOMIC DNA]</scope>
</reference>
<dbReference type="EMBL" id="CP049055">
    <property type="protein sequence ID" value="QII10200.1"/>
    <property type="molecule type" value="Genomic_DNA"/>
</dbReference>
<keyword evidence="4" id="KW-1185">Reference proteome</keyword>
<evidence type="ECO:0000313" key="2">
    <source>
        <dbReference type="EMBL" id="QII10200.1"/>
    </source>
</evidence>
<reference evidence="3" key="4">
    <citation type="submission" date="2017-10" db="EMBL/GenBank/DDBJ databases">
        <authorList>
            <person name="Banno H."/>
            <person name="Chua N.-H."/>
        </authorList>
    </citation>
    <scope>NUCLEOTIDE SEQUENCE [LARGE SCALE GENOMIC DNA]</scope>
    <source>
        <strain evidence="3">Kuenenia_mbr1_ru-nijmegen</strain>
    </source>
</reference>
<dbReference type="Gene3D" id="3.10.450.530">
    <property type="entry name" value="Ribonuclease toxin, BrnT, of type II toxin-antitoxin system"/>
    <property type="match status" value="1"/>
</dbReference>
<dbReference type="InterPro" id="IPR007460">
    <property type="entry name" value="BrnT_toxin"/>
</dbReference>
<sequence>MEFECDPEKTKKNHKKYSVHFEEASTVFYDPLSATFDDPDHSIGEHRLITVGFSSKERLLVVSHTGKR</sequence>